<evidence type="ECO:0000313" key="2">
    <source>
        <dbReference type="Proteomes" id="UP000284006"/>
    </source>
</evidence>
<dbReference type="AlphaFoldDB" id="A0A418Y6U8"/>
<dbReference type="RefSeq" id="WP_119809480.1">
    <property type="nucleotide sequence ID" value="NZ_QYUP01000032.1"/>
</dbReference>
<accession>A0A418Y6U8</accession>
<proteinExistence type="predicted"/>
<keyword evidence="2" id="KW-1185">Reference proteome</keyword>
<name>A0A418Y6U8_9BURK</name>
<gene>
    <name evidence="1" type="ORF">D3872_03405</name>
</gene>
<reference evidence="1 2" key="1">
    <citation type="submission" date="2018-09" db="EMBL/GenBank/DDBJ databases">
        <authorList>
            <person name="Zhu H."/>
        </authorList>
    </citation>
    <scope>NUCLEOTIDE SEQUENCE [LARGE SCALE GENOMIC DNA]</scope>
    <source>
        <strain evidence="1 2">K1S02-61</strain>
    </source>
</reference>
<dbReference type="Proteomes" id="UP000284006">
    <property type="component" value="Unassembled WGS sequence"/>
</dbReference>
<evidence type="ECO:0000313" key="1">
    <source>
        <dbReference type="EMBL" id="RJG24685.1"/>
    </source>
</evidence>
<protein>
    <submittedName>
        <fullName evidence="1">Uncharacterized protein</fullName>
    </submittedName>
</protein>
<dbReference type="EMBL" id="QYUP01000032">
    <property type="protein sequence ID" value="RJG24685.1"/>
    <property type="molecule type" value="Genomic_DNA"/>
</dbReference>
<comment type="caution">
    <text evidence="1">The sequence shown here is derived from an EMBL/GenBank/DDBJ whole genome shotgun (WGS) entry which is preliminary data.</text>
</comment>
<organism evidence="1 2">
    <name type="scientific">Massilia cavernae</name>
    <dbReference type="NCBI Taxonomy" id="2320864"/>
    <lineage>
        <taxon>Bacteria</taxon>
        <taxon>Pseudomonadati</taxon>
        <taxon>Pseudomonadota</taxon>
        <taxon>Betaproteobacteria</taxon>
        <taxon>Burkholderiales</taxon>
        <taxon>Oxalobacteraceae</taxon>
        <taxon>Telluria group</taxon>
        <taxon>Massilia</taxon>
    </lineage>
</organism>
<dbReference type="OrthoDB" id="5892231at2"/>
<sequence length="66" mass="7597">MQERPDQRVATVYYNDKEKRCSSCGEYWPADKEFFAEAISGTDGLARRCRACVKERVWAFVPTTDG</sequence>